<dbReference type="SUPFAM" id="SSF49785">
    <property type="entry name" value="Galactose-binding domain-like"/>
    <property type="match status" value="1"/>
</dbReference>
<dbReference type="EMBL" id="QKZT01000008">
    <property type="protein sequence ID" value="PZX52090.1"/>
    <property type="molecule type" value="Genomic_DNA"/>
</dbReference>
<proteinExistence type="predicted"/>
<dbReference type="InterPro" id="IPR021720">
    <property type="entry name" value="Malectin_dom"/>
</dbReference>
<organism evidence="3 4">
    <name type="scientific">Algoriphagus chordae</name>
    <dbReference type="NCBI Taxonomy" id="237019"/>
    <lineage>
        <taxon>Bacteria</taxon>
        <taxon>Pseudomonadati</taxon>
        <taxon>Bacteroidota</taxon>
        <taxon>Cytophagia</taxon>
        <taxon>Cytophagales</taxon>
        <taxon>Cyclobacteriaceae</taxon>
        <taxon>Algoriphagus</taxon>
    </lineage>
</organism>
<dbReference type="InterPro" id="IPR011042">
    <property type="entry name" value="6-blade_b-propeller_TolB-like"/>
</dbReference>
<evidence type="ECO:0000259" key="2">
    <source>
        <dbReference type="PROSITE" id="PS50093"/>
    </source>
</evidence>
<dbReference type="Gene3D" id="2.120.10.30">
    <property type="entry name" value="TolB, C-terminal domain"/>
    <property type="match status" value="1"/>
</dbReference>
<feature type="non-terminal residue" evidence="3">
    <location>
        <position position="1969"/>
    </location>
</feature>
<evidence type="ECO:0000313" key="3">
    <source>
        <dbReference type="EMBL" id="PZX52090.1"/>
    </source>
</evidence>
<feature type="chain" id="PRO_5015865460" evidence="1">
    <location>
        <begin position="28"/>
        <end position="1969"/>
    </location>
</feature>
<dbReference type="PANTHER" id="PTHR46375:SF3">
    <property type="entry name" value="KELCH REPEAT AND BTB DOMAIN-CONTAINING PROTEIN 13"/>
    <property type="match status" value="1"/>
</dbReference>
<dbReference type="InterPro" id="IPR052392">
    <property type="entry name" value="Kelch-BTB_domain-containing"/>
</dbReference>
<dbReference type="Pfam" id="PF18911">
    <property type="entry name" value="PKD_4"/>
    <property type="match status" value="1"/>
</dbReference>
<dbReference type="SUPFAM" id="SSF117281">
    <property type="entry name" value="Kelch motif"/>
    <property type="match status" value="1"/>
</dbReference>
<dbReference type="InterPro" id="IPR008979">
    <property type="entry name" value="Galactose-bd-like_sf"/>
</dbReference>
<accession>A0A2W7R1H3</accession>
<dbReference type="Pfam" id="PF05345">
    <property type="entry name" value="He_PIG"/>
    <property type="match status" value="1"/>
</dbReference>
<dbReference type="InterPro" id="IPR000601">
    <property type="entry name" value="PKD_dom"/>
</dbReference>
<keyword evidence="1" id="KW-0732">Signal</keyword>
<dbReference type="InterPro" id="IPR015915">
    <property type="entry name" value="Kelch-typ_b-propeller"/>
</dbReference>
<protein>
    <submittedName>
        <fullName evidence="3">PKD domain-containing protein</fullName>
    </submittedName>
</protein>
<dbReference type="RefSeq" id="WP_111319332.1">
    <property type="nucleotide sequence ID" value="NZ_QKZT01000008.1"/>
</dbReference>
<dbReference type="SMART" id="SM00089">
    <property type="entry name" value="PKD"/>
    <property type="match status" value="1"/>
</dbReference>
<dbReference type="InterPro" id="IPR013783">
    <property type="entry name" value="Ig-like_fold"/>
</dbReference>
<dbReference type="Gene3D" id="2.120.10.80">
    <property type="entry name" value="Kelch-type beta propeller"/>
    <property type="match status" value="1"/>
</dbReference>
<feature type="signal peptide" evidence="1">
    <location>
        <begin position="1"/>
        <end position="27"/>
    </location>
</feature>
<reference evidence="3 4" key="1">
    <citation type="submission" date="2018-06" db="EMBL/GenBank/DDBJ databases">
        <title>Genomic Encyclopedia of Archaeal and Bacterial Type Strains, Phase II (KMG-II): from individual species to whole genera.</title>
        <authorList>
            <person name="Goeker M."/>
        </authorList>
    </citation>
    <scope>NUCLEOTIDE SEQUENCE [LARGE SCALE GENOMIC DNA]</scope>
    <source>
        <strain evidence="3 4">DSM 19830</strain>
    </source>
</reference>
<gene>
    <name evidence="3" type="ORF">LV85_02240</name>
</gene>
<dbReference type="Gene3D" id="2.60.120.430">
    <property type="entry name" value="Galactose-binding lectin"/>
    <property type="match status" value="2"/>
</dbReference>
<dbReference type="PROSITE" id="PS50093">
    <property type="entry name" value="PKD"/>
    <property type="match status" value="1"/>
</dbReference>
<keyword evidence="4" id="KW-1185">Reference proteome</keyword>
<dbReference type="InterPro" id="IPR035986">
    <property type="entry name" value="PKD_dom_sf"/>
</dbReference>
<dbReference type="Pfam" id="PF11721">
    <property type="entry name" value="Malectin"/>
    <property type="match status" value="2"/>
</dbReference>
<name>A0A2W7R1H3_9BACT</name>
<dbReference type="InterPro" id="IPR022409">
    <property type="entry name" value="PKD/Chitinase_dom"/>
</dbReference>
<sequence>MGFLKNSLLAATAFCFLLFLSANTLLGQTVSFNQTSLNFNGIGSINQGTAVKFGPDGRLYVTELNGAIKIFTIEQSTPGQYSVLAMEYVTGAATLPNHDDNGDPAWDNRSNRQLLGITVVGTAQNPVIFAPTSDPKWGGPSGDEALDTNSGVITMLSWNGSQWEIMDLVRGLPRSEENHSVTGVEYTVINNKEYLLVNVGGNNNAGAPSTNFAMLTEYAYSGSIIQIDLEALLAMETKIDPITGRPFKYDIPTLDDPSRANVDNIYDPNDLNYTGIDVGDPWGGNDGLNQAMLIPDGPIQIFASGLRHSYDLVVMGNGSVYATNNGANTEWGGLPENEGNPLTVTNNYLQGEPGTSQSNPSASGEYVNNNDHLLLITNDLTTYNPGDFYAGHTNPIRANPGTPYVLNQTFPFAPGGAGLYTNFIEDNDNWQNLTPVFTPTAVFRTEILEPVAPGASGFDNYATNSLPVNWPPVPLSMKAEDEADYRSPGLPNPNGPTVPIVTSLPVNSNAIDEYRSHAFGGALHGALVIGQNGGGLHVLTLNPDGSLNTLETNKFNLNGGNPLGITTRPDDVAFPGTIWVSTFDNRIMILTPEDDFVCIDQESPEFEPNADYDGDGYTNQDEIDNGTEYCSGASRPNDFDQDLISDLNDDDDDGDGIIDSLDPFQIGSPSSIPLDNELFSNQQDSQGRQFGYLGLGLTGFMNNGAPSPNWLNWLDVLGAGPLPNDIYGGAAGAIQLAITGGTANGIVNNQEKGFQFGILSDTQTGDYTITTAILGLNTSNQFYSTTEPNSEIGIQIGDGTQSNFLKLVFTQTGILAAQELNDIPDANPVFYEILPENRPSGSTAATFKLTVSPENGTVIPSIIIGTDTPIVLEAIQLDGSILSAVQNPNEPLAIGVLGTSGNTGVEFSATYSFFNVTGEKPYSIRTLPDISKTANSPNTSINLLEYFNDNGGNQNLVFSIAENTNSLLNATITGNTLEIEYPSEVLSSSLTIRATDLDGLFDELQFSVNVLEPKVVLLRINVGGNLIEDESEIDVDWLANNTNGSFQSTNFSVNAGTNSAYAGNGISTRDASIPAYIDNSTFSTLFQTERYNSSAGDMIYSIPLPNGEYDINLYFGNSYSGTSGPGQRLFDIIVEDEVVYPGMDLSLLYGHLAGGMESFTATVDDGELNIALANSVENALLNGLEIIGQPITLPLTLEQPVPDQENRVGETLGGNLVMIGQGGKGALTYSAENLPPGISIEPTNGVIGGTIEENANSNSPYLITLHITDSQTPTPNTVSQNLTWVVKPRLENENWVLKGEDISYTPRHEMSFVKAGERFFLMGGREQPTDVDIYDVGNDSWQTIANSAPFEFNHFQAVEYKGLIWVIGAFQDNNFDTEAPATHIWIFNPVTYEWIEGPEIPETRRRGAAGLVLYQDNFYLVGGSTEGHNGGFVPYFDEYNPTTGEWNTLDDAPIARDHAHAVVLGNKLYFASGRQSGGETTFAPLVDEVDVWDFNTSTWSTLDPALNIPTPRAGAFVGVLDGQIVYGGGEPELVGNSLSSTIIFDPTQETWTAGAELNFGRHGTQAIVTQEGIIVTGGSPVQGGGNMRNMEYLGDFNPDLTPILESTLEGPEHISIISSSPVTAPIVVSSGTQGIFIDSIYFQGGDFEDFEFVQPVRKKFLLADNSSSEIEIAYIGSGNSSNTSLIIDYGESSTLTIPVSKIAPTFSYYINAGSSETVIYNGNEYLGDENLSITYSGLGTYTSTSASTEPLFQTERYGSPLSYSIPVPNGTYIVSTHHNELYYGNAGGPVQENQRVYSLSIEGVVVKPNIDLYIESGGNPVSFDFENIIVEDGTLNLLLTPTEDNAQISGISILKVNSSAPPVAIATVSPETGITTETELLFTGSNSTDDVGIVSYAWDFGDGGTSAQADASYTYTTPGTYTVSLTVTDEDDNTDITQFDLTVVMGPTPVAIATVSPETGITTETELLF</sequence>
<dbReference type="PANTHER" id="PTHR46375">
    <property type="entry name" value="KELCH REPEAT AND BTB DOMAIN-CONTAINING PROTEIN 13-RELATED"/>
    <property type="match status" value="1"/>
</dbReference>
<evidence type="ECO:0000256" key="1">
    <source>
        <dbReference type="SAM" id="SignalP"/>
    </source>
</evidence>
<dbReference type="Proteomes" id="UP000248882">
    <property type="component" value="Unassembled WGS sequence"/>
</dbReference>
<dbReference type="Pfam" id="PF24681">
    <property type="entry name" value="Kelch_KLHDC2_KLHL20_DRC7"/>
    <property type="match status" value="1"/>
</dbReference>
<comment type="caution">
    <text evidence="3">The sequence shown here is derived from an EMBL/GenBank/DDBJ whole genome shotgun (WGS) entry which is preliminary data.</text>
</comment>
<dbReference type="SUPFAM" id="SSF49299">
    <property type="entry name" value="PKD domain"/>
    <property type="match status" value="1"/>
</dbReference>
<feature type="domain" description="PKD" evidence="2">
    <location>
        <begin position="1863"/>
        <end position="1929"/>
    </location>
</feature>
<dbReference type="OrthoDB" id="9773411at2"/>
<evidence type="ECO:0000313" key="4">
    <source>
        <dbReference type="Proteomes" id="UP000248882"/>
    </source>
</evidence>
<dbReference type="Gene3D" id="2.60.40.10">
    <property type="entry name" value="Immunoglobulins"/>
    <property type="match status" value="2"/>
</dbReference>